<dbReference type="SUPFAM" id="SSF109604">
    <property type="entry name" value="HD-domain/PDEase-like"/>
    <property type="match status" value="1"/>
</dbReference>
<keyword evidence="8" id="KW-0472">Membrane</keyword>
<dbReference type="InterPro" id="IPR003607">
    <property type="entry name" value="HD/PDEase_dom"/>
</dbReference>
<dbReference type="RefSeq" id="WP_074427512.1">
    <property type="nucleotide sequence ID" value="NZ_BJEG01000007.1"/>
</dbReference>
<dbReference type="NCBIfam" id="TIGR00277">
    <property type="entry name" value="HDIG"/>
    <property type="match status" value="1"/>
</dbReference>
<keyword evidence="16" id="KW-1185">Reference proteome</keyword>
<evidence type="ECO:0000256" key="7">
    <source>
        <dbReference type="ARBA" id="ARBA00022989"/>
    </source>
</evidence>
<dbReference type="SUPFAM" id="SSF54791">
    <property type="entry name" value="Eukaryotic type KH-domain (KH-domain type I)"/>
    <property type="match status" value="1"/>
</dbReference>
<evidence type="ECO:0000256" key="2">
    <source>
        <dbReference type="ARBA" id="ARBA00022692"/>
    </source>
</evidence>
<dbReference type="Proteomes" id="UP000182448">
    <property type="component" value="Unassembled WGS sequence"/>
</dbReference>
<dbReference type="GO" id="GO:0005886">
    <property type="term" value="C:plasma membrane"/>
    <property type="evidence" value="ECO:0007669"/>
    <property type="project" value="UniProtKB-SubCell"/>
</dbReference>
<dbReference type="InterPro" id="IPR017705">
    <property type="entry name" value="Ribonuclease_Y"/>
</dbReference>
<dbReference type="CDD" id="cd00077">
    <property type="entry name" value="HDc"/>
    <property type="match status" value="1"/>
</dbReference>
<dbReference type="FunFam" id="3.30.1370.10:FF:000006">
    <property type="entry name" value="Ribonuclease Y"/>
    <property type="match status" value="1"/>
</dbReference>
<dbReference type="GO" id="GO:0003723">
    <property type="term" value="F:RNA binding"/>
    <property type="evidence" value="ECO:0007669"/>
    <property type="project" value="UniProtKB-UniRule"/>
</dbReference>
<dbReference type="CDD" id="cd22431">
    <property type="entry name" value="KH-I_RNaseY"/>
    <property type="match status" value="1"/>
</dbReference>
<dbReference type="SMART" id="SM00322">
    <property type="entry name" value="KH"/>
    <property type="match status" value="1"/>
</dbReference>
<comment type="function">
    <text evidence="11">Endoribonuclease that initiates mRNA decay.</text>
</comment>
<dbReference type="OrthoDB" id="9803205at2"/>
<keyword evidence="2" id="KW-0812">Transmembrane</keyword>
<dbReference type="PANTHER" id="PTHR12826:SF15">
    <property type="entry name" value="RIBONUCLEASE Y"/>
    <property type="match status" value="1"/>
</dbReference>
<evidence type="ECO:0000256" key="11">
    <source>
        <dbReference type="HAMAP-Rule" id="MF_00335"/>
    </source>
</evidence>
<dbReference type="InterPro" id="IPR004087">
    <property type="entry name" value="KH_dom"/>
</dbReference>
<keyword evidence="7" id="KW-1133">Transmembrane helix</keyword>
<comment type="subcellular location">
    <subcellularLocation>
        <location evidence="1">Cell membrane</location>
        <topology evidence="1">Single-pass membrane protein</topology>
    </subcellularLocation>
</comment>
<evidence type="ECO:0000313" key="17">
    <source>
        <dbReference type="Proteomes" id="UP000585749"/>
    </source>
</evidence>
<dbReference type="GO" id="GO:0016787">
    <property type="term" value="F:hydrolase activity"/>
    <property type="evidence" value="ECO:0007669"/>
    <property type="project" value="UniProtKB-KW"/>
</dbReference>
<sequence length="521" mass="57714">MNSTLMIILLLLVAIVISGVIGYQVAKTKINHTLTISHQTATDITSQAAVDAEQLKKNALVEARDESQRYQQRIEGELQERRSAVKSQEDRLVSRESVLDRKDASLQKREEVISSKETKLDHQRQSVNDKQKRAEELVTQREEKLVEVASLTRDDARNRILSETKEALVAEQAVMIKDSEGQASAEADKRAKNLVVSAIQRSAADMVAESTVSVVTLPNDDMKGRIIGREGRNIRALETVTGIDLIIDDTPEAVVLSGFDPVRREIAKNTLEKLIADGRIHPARIEEMVEKSRKEMDEHIREVGEQTIFDLGIHNMHPDLVKTVGRMNYRTSYGQNVLVHSIEVAKLTGLLAAELGEDVTLAKRAGLLHDIGKAIDHEVDGSHVELGVELTTKYKERSVVINSIASHHGDVEPESAIAVLVAAADSISAARPGARSESLENYIQRLQQLEAIANEFNGVEKSYAIQAGREVRVIVEPAAVSDIEATVLSRDIRNQIENDLDYPGHIKVTVIRESRAIEYAK</sequence>
<dbReference type="EMBL" id="FMAW01000009">
    <property type="protein sequence ID" value="SCB97412.1"/>
    <property type="molecule type" value="Genomic_DNA"/>
</dbReference>
<dbReference type="PANTHER" id="PTHR12826">
    <property type="entry name" value="RIBONUCLEASE Y"/>
    <property type="match status" value="1"/>
</dbReference>
<evidence type="ECO:0000256" key="9">
    <source>
        <dbReference type="ARBA" id="ARBA00061537"/>
    </source>
</evidence>
<dbReference type="Pfam" id="PF00013">
    <property type="entry name" value="KH_1"/>
    <property type="match status" value="1"/>
</dbReference>
<reference evidence="14 17" key="2">
    <citation type="submission" date="2020-04" db="EMBL/GenBank/DDBJ databases">
        <title>MicrobeNet Type strains.</title>
        <authorList>
            <person name="Nicholson A.C."/>
        </authorList>
    </citation>
    <scope>NUCLEOTIDE SEQUENCE [LARGE SCALE GENOMIC DNA]</scope>
    <source>
        <strain evidence="14 17">CCUG 33494</strain>
    </source>
</reference>
<dbReference type="Gene3D" id="3.30.1370.10">
    <property type="entry name" value="K Homology domain, type 1"/>
    <property type="match status" value="1"/>
</dbReference>
<keyword evidence="3 11" id="KW-0540">Nuclease</keyword>
<feature type="domain" description="HD" evidence="13">
    <location>
        <begin position="337"/>
        <end position="430"/>
    </location>
</feature>
<dbReference type="InterPro" id="IPR006675">
    <property type="entry name" value="HDIG_dom"/>
</dbReference>
<dbReference type="PROSITE" id="PS51831">
    <property type="entry name" value="HD"/>
    <property type="match status" value="1"/>
</dbReference>
<evidence type="ECO:0000313" key="15">
    <source>
        <dbReference type="EMBL" id="SCB97412.1"/>
    </source>
</evidence>
<evidence type="ECO:0000256" key="5">
    <source>
        <dbReference type="ARBA" id="ARBA00022801"/>
    </source>
</evidence>
<comment type="similarity">
    <text evidence="9 11">Belongs to the RNase Y family.</text>
</comment>
<proteinExistence type="inferred from homology"/>
<dbReference type="InterPro" id="IPR006674">
    <property type="entry name" value="HD_domain"/>
</dbReference>
<accession>A0A4Y4G489</accession>
<dbReference type="GO" id="GO:0006402">
    <property type="term" value="P:mRNA catabolic process"/>
    <property type="evidence" value="ECO:0007669"/>
    <property type="project" value="UniProtKB-UniRule"/>
</dbReference>
<evidence type="ECO:0000256" key="8">
    <source>
        <dbReference type="ARBA" id="ARBA00023136"/>
    </source>
</evidence>
<dbReference type="FunFam" id="1.10.3210.10:FF:000003">
    <property type="entry name" value="Ribonuclease Y"/>
    <property type="match status" value="1"/>
</dbReference>
<dbReference type="EMBL" id="JAAXPM010000007">
    <property type="protein sequence ID" value="NKY67175.1"/>
    <property type="molecule type" value="Genomic_DNA"/>
</dbReference>
<keyword evidence="5 11" id="KW-0378">Hydrolase</keyword>
<gene>
    <name evidence="11 14" type="primary">rny</name>
    <name evidence="15" type="ORF">GA0061075_10914</name>
    <name evidence="14" type="ORF">HF960_05765</name>
</gene>
<evidence type="ECO:0000259" key="13">
    <source>
        <dbReference type="PROSITE" id="PS51831"/>
    </source>
</evidence>
<dbReference type="HAMAP" id="MF_00335">
    <property type="entry name" value="RNase_Y"/>
    <property type="match status" value="1"/>
</dbReference>
<evidence type="ECO:0000313" key="14">
    <source>
        <dbReference type="EMBL" id="NKY67175.1"/>
    </source>
</evidence>
<dbReference type="Pfam" id="PF12072">
    <property type="entry name" value="RNase_Y_N"/>
    <property type="match status" value="1"/>
</dbReference>
<evidence type="ECO:0000256" key="10">
    <source>
        <dbReference type="ARBA" id="ARBA00073072"/>
    </source>
</evidence>
<evidence type="ECO:0000313" key="16">
    <source>
        <dbReference type="Proteomes" id="UP000182448"/>
    </source>
</evidence>
<dbReference type="PROSITE" id="PS50084">
    <property type="entry name" value="KH_TYPE_1"/>
    <property type="match status" value="1"/>
</dbReference>
<protein>
    <recommendedName>
        <fullName evidence="10 11">Ribonuclease Y</fullName>
        <shortName evidence="11">RNase Y</shortName>
        <ecNumber evidence="11 12">3.1.-.-</ecNumber>
    </recommendedName>
</protein>
<dbReference type="InterPro" id="IPR022711">
    <property type="entry name" value="RNase_Y_N"/>
</dbReference>
<comment type="caution">
    <text evidence="14">The sequence shown here is derived from an EMBL/GenBank/DDBJ whole genome shotgun (WGS) entry which is preliminary data.</text>
</comment>
<dbReference type="AlphaFoldDB" id="A0A4Y4G489"/>
<evidence type="ECO:0000256" key="1">
    <source>
        <dbReference type="ARBA" id="ARBA00004162"/>
    </source>
</evidence>
<dbReference type="EC" id="3.1.-.-" evidence="11 12"/>
<dbReference type="Proteomes" id="UP000585749">
    <property type="component" value="Unassembled WGS sequence"/>
</dbReference>
<evidence type="ECO:0000256" key="4">
    <source>
        <dbReference type="ARBA" id="ARBA00022759"/>
    </source>
</evidence>
<dbReference type="InterPro" id="IPR036612">
    <property type="entry name" value="KH_dom_type_1_sf"/>
</dbReference>
<evidence type="ECO:0000256" key="12">
    <source>
        <dbReference type="NCBIfam" id="TIGR03319"/>
    </source>
</evidence>
<name>A0A4Y4G489_WEIHE</name>
<keyword evidence="4 11" id="KW-0255">Endonuclease</keyword>
<dbReference type="Gene3D" id="1.10.3210.10">
    <property type="entry name" value="Hypothetical protein af1432"/>
    <property type="match status" value="1"/>
</dbReference>
<dbReference type="InterPro" id="IPR004088">
    <property type="entry name" value="KH_dom_type_1"/>
</dbReference>
<dbReference type="SMART" id="SM00471">
    <property type="entry name" value="HDc"/>
    <property type="match status" value="1"/>
</dbReference>
<organism evidence="14 17">
    <name type="scientific">Weissella hellenica</name>
    <dbReference type="NCBI Taxonomy" id="46256"/>
    <lineage>
        <taxon>Bacteria</taxon>
        <taxon>Bacillati</taxon>
        <taxon>Bacillota</taxon>
        <taxon>Bacilli</taxon>
        <taxon>Lactobacillales</taxon>
        <taxon>Lactobacillaceae</taxon>
        <taxon>Weissella</taxon>
    </lineage>
</organism>
<reference evidence="15 16" key="1">
    <citation type="submission" date="2016-08" db="EMBL/GenBank/DDBJ databases">
        <authorList>
            <person name="Varghese N."/>
            <person name="Submissions Spin"/>
        </authorList>
    </citation>
    <scope>NUCLEOTIDE SEQUENCE [LARGE SCALE GENOMIC DNA]</scope>
    <source>
        <strain evidence="15 16">R-53116</strain>
    </source>
</reference>
<evidence type="ECO:0000256" key="3">
    <source>
        <dbReference type="ARBA" id="ARBA00022722"/>
    </source>
</evidence>
<keyword evidence="6 11" id="KW-0694">RNA-binding</keyword>
<dbReference type="GO" id="GO:0004521">
    <property type="term" value="F:RNA endonuclease activity"/>
    <property type="evidence" value="ECO:0007669"/>
    <property type="project" value="UniProtKB-UniRule"/>
</dbReference>
<evidence type="ECO:0000256" key="6">
    <source>
        <dbReference type="ARBA" id="ARBA00022884"/>
    </source>
</evidence>
<dbReference type="Pfam" id="PF01966">
    <property type="entry name" value="HD"/>
    <property type="match status" value="1"/>
</dbReference>
<dbReference type="NCBIfam" id="TIGR03319">
    <property type="entry name" value="RNase_Y"/>
    <property type="match status" value="1"/>
</dbReference>